<keyword evidence="1" id="KW-0812">Transmembrane</keyword>
<proteinExistence type="predicted"/>
<evidence type="ECO:0000256" key="1">
    <source>
        <dbReference type="SAM" id="Phobius"/>
    </source>
</evidence>
<organism evidence="2">
    <name type="scientific">Rhizophora mucronata</name>
    <name type="common">Asiatic mangrove</name>
    <dbReference type="NCBI Taxonomy" id="61149"/>
    <lineage>
        <taxon>Eukaryota</taxon>
        <taxon>Viridiplantae</taxon>
        <taxon>Streptophyta</taxon>
        <taxon>Embryophyta</taxon>
        <taxon>Tracheophyta</taxon>
        <taxon>Spermatophyta</taxon>
        <taxon>Magnoliopsida</taxon>
        <taxon>eudicotyledons</taxon>
        <taxon>Gunneridae</taxon>
        <taxon>Pentapetalae</taxon>
        <taxon>rosids</taxon>
        <taxon>fabids</taxon>
        <taxon>Malpighiales</taxon>
        <taxon>Rhizophoraceae</taxon>
        <taxon>Rhizophora</taxon>
    </lineage>
</organism>
<protein>
    <submittedName>
        <fullName evidence="2">Uncharacterized protein</fullName>
    </submittedName>
</protein>
<accession>A0A2P2PJN9</accession>
<dbReference type="AlphaFoldDB" id="A0A2P2PJN9"/>
<name>A0A2P2PJN9_RHIMU</name>
<evidence type="ECO:0000313" key="2">
    <source>
        <dbReference type="EMBL" id="MBX54953.1"/>
    </source>
</evidence>
<feature type="transmembrane region" description="Helical" evidence="1">
    <location>
        <begin position="58"/>
        <end position="77"/>
    </location>
</feature>
<sequence length="86" mass="9421">MCSAVQCRSLRGFAHSGLLLELLINLGILHTQSPCTKRYQGLLRVLILLHCSDAQSSLAYFGFLLLSVCCLRCPVLVTRKKPSASS</sequence>
<keyword evidence="1" id="KW-0472">Membrane</keyword>
<reference evidence="2" key="1">
    <citation type="submission" date="2018-02" db="EMBL/GenBank/DDBJ databases">
        <title>Rhizophora mucronata_Transcriptome.</title>
        <authorList>
            <person name="Meera S.P."/>
            <person name="Sreeshan A."/>
            <person name="Augustine A."/>
        </authorList>
    </citation>
    <scope>NUCLEOTIDE SEQUENCE</scope>
    <source>
        <tissue evidence="2">Leaf</tissue>
    </source>
</reference>
<dbReference type="EMBL" id="GGEC01074469">
    <property type="protein sequence ID" value="MBX54953.1"/>
    <property type="molecule type" value="Transcribed_RNA"/>
</dbReference>
<keyword evidence="1" id="KW-1133">Transmembrane helix</keyword>